<sequence>MSGAASRQWSLFRDWCTAAGLDPLPTTAEAIAQFLREVPAAPATQAKRVQTIRRIHREAGAVLALPEPVAGRPWREGEGWLDLAGTLACCPVDGWTQGLAGRRDAFLAVLAGACGFTREQARAVVPADIRPDRDTGWMIRDVPLERTADPVGCPACAAARWLEVLGRLDGRGRASAQSCLTGYRPGGHDCLEPPAPAALEVPTLLPAIDRYGWLADWAPLTARSISAILAYRQDASRQPAVDHGPPEREGERREDYQRASMQELAEILDVLERKADEALRASDAVIADTHSMLGRIRGR</sequence>
<dbReference type="InterPro" id="IPR010998">
    <property type="entry name" value="Integrase_recombinase_N"/>
</dbReference>
<evidence type="ECO:0000256" key="1">
    <source>
        <dbReference type="ARBA" id="ARBA00023125"/>
    </source>
</evidence>
<evidence type="ECO:0000313" key="3">
    <source>
        <dbReference type="EMBL" id="MCG2624452.1"/>
    </source>
</evidence>
<gene>
    <name evidence="3" type="ORF">LVY72_21420</name>
</gene>
<evidence type="ECO:0000256" key="2">
    <source>
        <dbReference type="SAM" id="MobiDB-lite"/>
    </source>
</evidence>
<name>A0ABS9LCP8_9MICC</name>
<reference evidence="3" key="1">
    <citation type="submission" date="2022-01" db="EMBL/GenBank/DDBJ databases">
        <authorList>
            <person name="Jo J.-H."/>
            <person name="Im W.-T."/>
        </authorList>
    </citation>
    <scope>NUCLEOTIDE SEQUENCE</scope>
    <source>
        <strain evidence="3">I2-34</strain>
    </source>
</reference>
<protein>
    <submittedName>
        <fullName evidence="3">Uncharacterized protein</fullName>
    </submittedName>
</protein>
<keyword evidence="4" id="KW-1185">Reference proteome</keyword>
<keyword evidence="1" id="KW-0238">DNA-binding</keyword>
<feature type="compositionally biased region" description="Basic and acidic residues" evidence="2">
    <location>
        <begin position="244"/>
        <end position="257"/>
    </location>
</feature>
<evidence type="ECO:0000313" key="4">
    <source>
        <dbReference type="Proteomes" id="UP001165368"/>
    </source>
</evidence>
<proteinExistence type="predicted"/>
<organism evidence="3 4">
    <name type="scientific">Arthrobacter hankyongi</name>
    <dbReference type="NCBI Taxonomy" id="2904801"/>
    <lineage>
        <taxon>Bacteria</taxon>
        <taxon>Bacillati</taxon>
        <taxon>Actinomycetota</taxon>
        <taxon>Actinomycetes</taxon>
        <taxon>Micrococcales</taxon>
        <taxon>Micrococcaceae</taxon>
        <taxon>Arthrobacter</taxon>
    </lineage>
</organism>
<dbReference type="Proteomes" id="UP001165368">
    <property type="component" value="Unassembled WGS sequence"/>
</dbReference>
<dbReference type="EMBL" id="JAKLTQ010000025">
    <property type="protein sequence ID" value="MCG2624452.1"/>
    <property type="molecule type" value="Genomic_DNA"/>
</dbReference>
<comment type="caution">
    <text evidence="3">The sequence shown here is derived from an EMBL/GenBank/DDBJ whole genome shotgun (WGS) entry which is preliminary data.</text>
</comment>
<dbReference type="SUPFAM" id="SSF47823">
    <property type="entry name" value="lambda integrase-like, N-terminal domain"/>
    <property type="match status" value="1"/>
</dbReference>
<accession>A0ABS9LCP8</accession>
<dbReference type="RefSeq" id="WP_237826347.1">
    <property type="nucleotide sequence ID" value="NZ_JAKLTQ010000025.1"/>
</dbReference>
<dbReference type="Gene3D" id="1.10.150.130">
    <property type="match status" value="1"/>
</dbReference>
<feature type="region of interest" description="Disordered" evidence="2">
    <location>
        <begin position="236"/>
        <end position="257"/>
    </location>
</feature>